<dbReference type="RefSeq" id="WP_025293224.1">
    <property type="nucleotide sequence ID" value="NZ_CP006644.1"/>
</dbReference>
<sequence length="169" mass="17632">MQGDLVSNAASKELSTSLVEAAERESLRLTSPSLALQAALNASSIRELALAHQQNAALLASSLARTVEASGLASIQARLPTVVMPKIGESAAGLASMERFRTPSLDLVTIAAGAAHYQSVMAQFAQSPSVMTAQAEMARALAPIAARYVEPLREFAYHAKALSDGMLPA</sequence>
<accession>W0AD84</accession>
<evidence type="ECO:0008006" key="3">
    <source>
        <dbReference type="Google" id="ProtNLM"/>
    </source>
</evidence>
<dbReference type="EMBL" id="CP006644">
    <property type="protein sequence ID" value="AHE55036.1"/>
    <property type="molecule type" value="Genomic_DNA"/>
</dbReference>
<gene>
    <name evidence="1" type="ORF">NX02_16790</name>
</gene>
<dbReference type="Proteomes" id="UP000018851">
    <property type="component" value="Chromosome"/>
</dbReference>
<dbReference type="HOGENOM" id="CLU_1577523_0_0_5"/>
<organism evidence="1 2">
    <name type="scientific">Sphingomonas sanxanigenens DSM 19645 = NX02</name>
    <dbReference type="NCBI Taxonomy" id="1123269"/>
    <lineage>
        <taxon>Bacteria</taxon>
        <taxon>Pseudomonadati</taxon>
        <taxon>Pseudomonadota</taxon>
        <taxon>Alphaproteobacteria</taxon>
        <taxon>Sphingomonadales</taxon>
        <taxon>Sphingomonadaceae</taxon>
        <taxon>Sphingomonas</taxon>
    </lineage>
</organism>
<reference evidence="1 2" key="1">
    <citation type="submission" date="2013-07" db="EMBL/GenBank/DDBJ databases">
        <title>Completed genome of Sphingomonas sanxanigenens NX02.</title>
        <authorList>
            <person name="Ma T."/>
            <person name="Huang H."/>
            <person name="Wu M."/>
            <person name="Li X."/>
            <person name="Li G."/>
        </authorList>
    </citation>
    <scope>NUCLEOTIDE SEQUENCE [LARGE SCALE GENOMIC DNA]</scope>
    <source>
        <strain evidence="1 2">NX02</strain>
    </source>
</reference>
<proteinExistence type="predicted"/>
<dbReference type="KEGG" id="ssan:NX02_16790"/>
<evidence type="ECO:0000313" key="2">
    <source>
        <dbReference type="Proteomes" id="UP000018851"/>
    </source>
</evidence>
<evidence type="ECO:0000313" key="1">
    <source>
        <dbReference type="EMBL" id="AHE55036.1"/>
    </source>
</evidence>
<protein>
    <recommendedName>
        <fullName evidence="3">Phasin domain-containing protein</fullName>
    </recommendedName>
</protein>
<dbReference type="STRING" id="1123269.NX02_16790"/>
<dbReference type="AlphaFoldDB" id="W0AD84"/>
<keyword evidence="2" id="KW-1185">Reference proteome</keyword>
<name>W0AD84_9SPHN</name>